<accession>A0A6A0B0K9</accession>
<dbReference type="InterPro" id="IPR001611">
    <property type="entry name" value="Leu-rich_rpt"/>
</dbReference>
<dbReference type="Proteomes" id="UP000484988">
    <property type="component" value="Unassembled WGS sequence"/>
</dbReference>
<dbReference type="Pfam" id="PF13516">
    <property type="entry name" value="LRR_6"/>
    <property type="match status" value="1"/>
</dbReference>
<organism evidence="1 2">
    <name type="scientific">Streptomyces pacificus</name>
    <dbReference type="NCBI Taxonomy" id="2705029"/>
    <lineage>
        <taxon>Bacteria</taxon>
        <taxon>Bacillati</taxon>
        <taxon>Actinomycetota</taxon>
        <taxon>Actinomycetes</taxon>
        <taxon>Kitasatosporales</taxon>
        <taxon>Streptomycetaceae</taxon>
        <taxon>Streptomyces</taxon>
    </lineage>
</organism>
<dbReference type="SUPFAM" id="SSF52047">
    <property type="entry name" value="RNI-like"/>
    <property type="match status" value="1"/>
</dbReference>
<evidence type="ECO:0000313" key="2">
    <source>
        <dbReference type="Proteomes" id="UP000484988"/>
    </source>
</evidence>
<dbReference type="EMBL" id="BLLG01000014">
    <property type="protein sequence ID" value="GFH38131.1"/>
    <property type="molecule type" value="Genomic_DNA"/>
</dbReference>
<keyword evidence="2" id="KW-1185">Reference proteome</keyword>
<dbReference type="NCBIfam" id="NF038076">
    <property type="entry name" value="fam_STM4015"/>
    <property type="match status" value="1"/>
</dbReference>
<gene>
    <name evidence="1" type="ORF">SCWH03_43710</name>
</gene>
<comment type="caution">
    <text evidence="1">The sequence shown here is derived from an EMBL/GenBank/DDBJ whole genome shotgun (WGS) entry which is preliminary data.</text>
</comment>
<evidence type="ECO:0000313" key="1">
    <source>
        <dbReference type="EMBL" id="GFH38131.1"/>
    </source>
</evidence>
<protein>
    <submittedName>
        <fullName evidence="1">Leucine-rich repeat domain-containing protein</fullName>
    </submittedName>
</protein>
<sequence length="317" mass="34071">MTIGSHLQALHGLPAFDFPDADAMGGELPDPASVAWRITVEAYESDEAWEDAFARFAAAVDLAKVRSLIVGAWSEVYDSGPDKVVSALLGSRDRLPELRALFVGDITFEECEISWINQGDVTPLLDGFPELEEFGVRGGMGLAFGAARHDRLRSLVIESGGLPAEVVRGVAACELPSLERLDLWLGTSGYGGDAELADLGPFLAGTRLPRLRRLALRNSEIQDEIAAALAAAPVVARLEVLDLSMGTLGDQGAAALLDGQPLTHLRELDLHHHFIDAQLAGRIRRALEPSGVTVDLDDVQEPWDDDMDSGRFTAVAE</sequence>
<dbReference type="RefSeq" id="WP_173265820.1">
    <property type="nucleotide sequence ID" value="NZ_BLLG01000014.1"/>
</dbReference>
<reference evidence="1 2" key="1">
    <citation type="submission" date="2020-02" db="EMBL/GenBank/DDBJ databases">
        <title>Whole Genome Shotgun Sequence of Streptomyces sp. strain CWH03.</title>
        <authorList>
            <person name="Dohra H."/>
            <person name="Kodani S."/>
            <person name="Yamamura H."/>
        </authorList>
    </citation>
    <scope>NUCLEOTIDE SEQUENCE [LARGE SCALE GENOMIC DNA]</scope>
    <source>
        <strain evidence="1 2">CWH03</strain>
    </source>
</reference>
<dbReference type="InterPro" id="IPR032675">
    <property type="entry name" value="LRR_dom_sf"/>
</dbReference>
<proteinExistence type="predicted"/>
<name>A0A6A0B0K9_9ACTN</name>
<dbReference type="Gene3D" id="3.80.10.10">
    <property type="entry name" value="Ribonuclease Inhibitor"/>
    <property type="match status" value="1"/>
</dbReference>
<dbReference type="InterPro" id="IPR047722">
    <property type="entry name" value="STM4015-like"/>
</dbReference>
<dbReference type="AlphaFoldDB" id="A0A6A0B0K9"/>